<dbReference type="EMBL" id="ML736169">
    <property type="protein sequence ID" value="KAE8381651.1"/>
    <property type="molecule type" value="Genomic_DNA"/>
</dbReference>
<proteinExistence type="predicted"/>
<protein>
    <recommendedName>
        <fullName evidence="2">ER-bound oxygenase mpaB/mpaB'/Rubber oxygenase catalytic domain-containing protein</fullName>
    </recommendedName>
</protein>
<reference evidence="3 4" key="1">
    <citation type="submission" date="2019-04" db="EMBL/GenBank/DDBJ databases">
        <title>Friends and foes A comparative genomics studyof 23 Aspergillus species from section Flavi.</title>
        <authorList>
            <consortium name="DOE Joint Genome Institute"/>
            <person name="Kjaerbolling I."/>
            <person name="Vesth T."/>
            <person name="Frisvad J.C."/>
            <person name="Nybo J.L."/>
            <person name="Theobald S."/>
            <person name="Kildgaard S."/>
            <person name="Isbrandt T."/>
            <person name="Kuo A."/>
            <person name="Sato A."/>
            <person name="Lyhne E.K."/>
            <person name="Kogle M.E."/>
            <person name="Wiebenga A."/>
            <person name="Kun R.S."/>
            <person name="Lubbers R.J."/>
            <person name="Makela M.R."/>
            <person name="Barry K."/>
            <person name="Chovatia M."/>
            <person name="Clum A."/>
            <person name="Daum C."/>
            <person name="Haridas S."/>
            <person name="He G."/>
            <person name="LaButti K."/>
            <person name="Lipzen A."/>
            <person name="Mondo S."/>
            <person name="Riley R."/>
            <person name="Salamov A."/>
            <person name="Simmons B.A."/>
            <person name="Magnuson J.K."/>
            <person name="Henrissat B."/>
            <person name="Mortensen U.H."/>
            <person name="Larsen T.O."/>
            <person name="Devries R.P."/>
            <person name="Grigoriev I.V."/>
            <person name="Machida M."/>
            <person name="Baker S.E."/>
            <person name="Andersen M.R."/>
        </authorList>
    </citation>
    <scope>NUCLEOTIDE SEQUENCE [LARGE SCALE GENOMIC DNA]</scope>
    <source>
        <strain evidence="3 4">IBT 29228</strain>
    </source>
</reference>
<sequence length="286" mass="33005">MDEKHEITTQDEKSKFTNSKVPKELENPQKIQKVVREGILLAGGGAAILLQVAMPGVGKGVDEHSNFSYRPLDRLRTTMTFVYCMAFGTAEEKRIIIEMVHKAHSVVKGPDYSADDPHLQVWVAATLYAVGIDLYEQIFGRMDETTAEAVYREYAILAVSLRVEPEMWPPTRQAFWEYWDEQINKIQHQITPHAKNVAQDLLFNKQVPFMIRISLPLVRLMTADLLPDSIREGYGLKTSSTRERMQKVIRGLTKAVYPATPTFIRTYPMRYYLKDMRKRMKKAQHR</sequence>
<dbReference type="OrthoDB" id="5131368at2759"/>
<feature type="domain" description="ER-bound oxygenase mpaB/mpaB'/Rubber oxygenase catalytic" evidence="2">
    <location>
        <begin position="35"/>
        <end position="254"/>
    </location>
</feature>
<dbReference type="Pfam" id="PF09995">
    <property type="entry name" value="MPAB_Lcp_cat"/>
    <property type="match status" value="1"/>
</dbReference>
<dbReference type="AlphaFoldDB" id="A0A5N7BIN9"/>
<dbReference type="PANTHER" id="PTHR36151:SF3">
    <property type="entry name" value="ER-BOUND OXYGENASE MPAB_MPAB'_RUBBER OXYGENASE CATALYTIC DOMAIN-CONTAINING PROTEIN"/>
    <property type="match status" value="1"/>
</dbReference>
<evidence type="ECO:0000313" key="4">
    <source>
        <dbReference type="Proteomes" id="UP000326198"/>
    </source>
</evidence>
<keyword evidence="4" id="KW-1185">Reference proteome</keyword>
<gene>
    <name evidence="3" type="ORF">BDV26DRAFT_278646</name>
</gene>
<dbReference type="GO" id="GO:0016491">
    <property type="term" value="F:oxidoreductase activity"/>
    <property type="evidence" value="ECO:0007669"/>
    <property type="project" value="InterPro"/>
</dbReference>
<evidence type="ECO:0000313" key="3">
    <source>
        <dbReference type="EMBL" id="KAE8381651.1"/>
    </source>
</evidence>
<organism evidence="3 4">
    <name type="scientific">Aspergillus bertholletiae</name>
    <dbReference type="NCBI Taxonomy" id="1226010"/>
    <lineage>
        <taxon>Eukaryota</taxon>
        <taxon>Fungi</taxon>
        <taxon>Dikarya</taxon>
        <taxon>Ascomycota</taxon>
        <taxon>Pezizomycotina</taxon>
        <taxon>Eurotiomycetes</taxon>
        <taxon>Eurotiomycetidae</taxon>
        <taxon>Eurotiales</taxon>
        <taxon>Aspergillaceae</taxon>
        <taxon>Aspergillus</taxon>
        <taxon>Aspergillus subgen. Circumdati</taxon>
    </lineage>
</organism>
<accession>A0A5N7BIN9</accession>
<feature type="region of interest" description="Disordered" evidence="1">
    <location>
        <begin position="1"/>
        <end position="23"/>
    </location>
</feature>
<dbReference type="PANTHER" id="PTHR36151">
    <property type="entry name" value="BLR2777 PROTEIN"/>
    <property type="match status" value="1"/>
</dbReference>
<name>A0A5N7BIN9_9EURO</name>
<evidence type="ECO:0000259" key="2">
    <source>
        <dbReference type="Pfam" id="PF09995"/>
    </source>
</evidence>
<evidence type="ECO:0000256" key="1">
    <source>
        <dbReference type="SAM" id="MobiDB-lite"/>
    </source>
</evidence>
<dbReference type="InterPro" id="IPR018713">
    <property type="entry name" value="MPAB/Lcp_cat_dom"/>
</dbReference>
<dbReference type="Proteomes" id="UP000326198">
    <property type="component" value="Unassembled WGS sequence"/>
</dbReference>